<protein>
    <submittedName>
        <fullName evidence="1">Uncharacterized protein</fullName>
    </submittedName>
</protein>
<evidence type="ECO:0000313" key="2">
    <source>
        <dbReference type="Proteomes" id="UP001164250"/>
    </source>
</evidence>
<proteinExistence type="predicted"/>
<accession>A0ACC1C5Q7</accession>
<name>A0ACC1C5Q7_9ROSI</name>
<sequence>MAPDPRVLKAFKAMKAIGISENKAKPVLKKLLKLYEKNWELIEEENYRALADAIFEEEDAEVSEQKKAKIVEQGENFEEEPLADVEPLRPLKRLRRGLEVPATPPLSNSSPVSGGALLRRPKLAEGELPSTSMQRQSQDKTKALQLSTGNVGADTPCLTYKGKEPVLPIIASAENRSISGASHGVLIRDSTVGSQYEVPIAVIHPDFGFLFNFTRSLGIRDSSAGNVSMDEPVGLEPHPSQHIGGEYRSSGAQALLTKRSSNCELANVPEGSHPSLEIASSTLGEVKISLTCNSAVGSPNFHKPTLDELRELMEQRCLRSYKIIDPNFSFMNVMKDLCECYWELVTNSSRESQERVSVMPSLDLLRKSSARDALLSGGSEENIGMSSSMNGTAERDEKQELKDCEFINSSSLAVVPQCQLNADELRVLNDVKDIAKGQEGVVIPWINEINNERLLPFHYISQNLVFQNACVNVSLYRIGDENCCSSCFGDCLSSAVACACARQSGEYVYTSEGVLEKEFLDEYISMTRDPQQQCLLNCRCCPLERSRNEGIIEPCKGHIKRNIIKECWSKCGCYRQCGNRVVQRGINCKLQVFFTPDGKGWGLRTLEKLQKGAFVCEFVGEIVTIKELYGRNTKNLNCSVLLDAYWASKGVPKDEEALCLDATCYGNVARFLNHRCFDANLIEIPVEIESPEHHYYHVKHIRSSIFMLAFFTTRDVDAFEELTWDYGIDFDDHDHLANAFLCRCGSKFCRNMKRSSISARIQSHAEYKMSWLVGHSIVEILKRCRLISSLMKKGDEVGFSLATPLSC</sequence>
<reference evidence="2" key="1">
    <citation type="journal article" date="2023" name="G3 (Bethesda)">
        <title>Genome assembly and association tests identify interacting loci associated with vigor, precocity, and sex in interspecific pistachio rootstocks.</title>
        <authorList>
            <person name="Palmer W."/>
            <person name="Jacygrad E."/>
            <person name="Sagayaradj S."/>
            <person name="Cavanaugh K."/>
            <person name="Han R."/>
            <person name="Bertier L."/>
            <person name="Beede B."/>
            <person name="Kafkas S."/>
            <person name="Golino D."/>
            <person name="Preece J."/>
            <person name="Michelmore R."/>
        </authorList>
    </citation>
    <scope>NUCLEOTIDE SEQUENCE [LARGE SCALE GENOMIC DNA]</scope>
</reference>
<dbReference type="EMBL" id="CM047897">
    <property type="protein sequence ID" value="KAJ0111035.1"/>
    <property type="molecule type" value="Genomic_DNA"/>
</dbReference>
<gene>
    <name evidence="1" type="ORF">Patl1_01706</name>
</gene>
<organism evidence="1 2">
    <name type="scientific">Pistacia atlantica</name>
    <dbReference type="NCBI Taxonomy" id="434234"/>
    <lineage>
        <taxon>Eukaryota</taxon>
        <taxon>Viridiplantae</taxon>
        <taxon>Streptophyta</taxon>
        <taxon>Embryophyta</taxon>
        <taxon>Tracheophyta</taxon>
        <taxon>Spermatophyta</taxon>
        <taxon>Magnoliopsida</taxon>
        <taxon>eudicotyledons</taxon>
        <taxon>Gunneridae</taxon>
        <taxon>Pentapetalae</taxon>
        <taxon>rosids</taxon>
        <taxon>malvids</taxon>
        <taxon>Sapindales</taxon>
        <taxon>Anacardiaceae</taxon>
        <taxon>Pistacia</taxon>
    </lineage>
</organism>
<dbReference type="Proteomes" id="UP001164250">
    <property type="component" value="Chromosome 1"/>
</dbReference>
<comment type="caution">
    <text evidence="1">The sequence shown here is derived from an EMBL/GenBank/DDBJ whole genome shotgun (WGS) entry which is preliminary data.</text>
</comment>
<evidence type="ECO:0000313" key="1">
    <source>
        <dbReference type="EMBL" id="KAJ0111035.1"/>
    </source>
</evidence>
<keyword evidence="2" id="KW-1185">Reference proteome</keyword>